<organism evidence="2 3">
    <name type="scientific">Catenulispora subtropica</name>
    <dbReference type="NCBI Taxonomy" id="450798"/>
    <lineage>
        <taxon>Bacteria</taxon>
        <taxon>Bacillati</taxon>
        <taxon>Actinomycetota</taxon>
        <taxon>Actinomycetes</taxon>
        <taxon>Catenulisporales</taxon>
        <taxon>Catenulisporaceae</taxon>
        <taxon>Catenulispora</taxon>
    </lineage>
</organism>
<feature type="domain" description="NAD-dependent epimerase/dehydratase" evidence="1">
    <location>
        <begin position="3"/>
        <end position="229"/>
    </location>
</feature>
<dbReference type="RefSeq" id="WP_344661054.1">
    <property type="nucleotide sequence ID" value="NZ_BAAAQM010000048.1"/>
</dbReference>
<dbReference type="Proteomes" id="UP001499854">
    <property type="component" value="Unassembled WGS sequence"/>
</dbReference>
<proteinExistence type="predicted"/>
<evidence type="ECO:0000313" key="2">
    <source>
        <dbReference type="EMBL" id="GAA1992697.1"/>
    </source>
</evidence>
<keyword evidence="3" id="KW-1185">Reference proteome</keyword>
<dbReference type="PANTHER" id="PTHR48079:SF6">
    <property type="entry name" value="NAD(P)-BINDING DOMAIN-CONTAINING PROTEIN-RELATED"/>
    <property type="match status" value="1"/>
</dbReference>
<name>A0ABP5E9M8_9ACTN</name>
<dbReference type="EMBL" id="BAAAQM010000048">
    <property type="protein sequence ID" value="GAA1992697.1"/>
    <property type="molecule type" value="Genomic_DNA"/>
</dbReference>
<dbReference type="InterPro" id="IPR051783">
    <property type="entry name" value="NAD(P)-dependent_oxidoreduct"/>
</dbReference>
<dbReference type="Gene3D" id="3.40.50.720">
    <property type="entry name" value="NAD(P)-binding Rossmann-like Domain"/>
    <property type="match status" value="1"/>
</dbReference>
<reference evidence="3" key="1">
    <citation type="journal article" date="2019" name="Int. J. Syst. Evol. Microbiol.">
        <title>The Global Catalogue of Microorganisms (GCM) 10K type strain sequencing project: providing services to taxonomists for standard genome sequencing and annotation.</title>
        <authorList>
            <consortium name="The Broad Institute Genomics Platform"/>
            <consortium name="The Broad Institute Genome Sequencing Center for Infectious Disease"/>
            <person name="Wu L."/>
            <person name="Ma J."/>
        </authorList>
    </citation>
    <scope>NUCLEOTIDE SEQUENCE [LARGE SCALE GENOMIC DNA]</scope>
    <source>
        <strain evidence="3">JCM 16013</strain>
    </source>
</reference>
<dbReference type="SUPFAM" id="SSF51735">
    <property type="entry name" value="NAD(P)-binding Rossmann-fold domains"/>
    <property type="match status" value="1"/>
</dbReference>
<dbReference type="Pfam" id="PF01370">
    <property type="entry name" value="Epimerase"/>
    <property type="match status" value="1"/>
</dbReference>
<gene>
    <name evidence="2" type="ORF">GCM10009838_65690</name>
</gene>
<protein>
    <recommendedName>
        <fullName evidence="1">NAD-dependent epimerase/dehydratase domain-containing protein</fullName>
    </recommendedName>
</protein>
<comment type="caution">
    <text evidence="2">The sequence shown here is derived from an EMBL/GenBank/DDBJ whole genome shotgun (WGS) entry which is preliminary data.</text>
</comment>
<dbReference type="InterPro" id="IPR036291">
    <property type="entry name" value="NAD(P)-bd_dom_sf"/>
</dbReference>
<evidence type="ECO:0000259" key="1">
    <source>
        <dbReference type="Pfam" id="PF01370"/>
    </source>
</evidence>
<dbReference type="PANTHER" id="PTHR48079">
    <property type="entry name" value="PROTEIN YEEZ"/>
    <property type="match status" value="1"/>
</dbReference>
<evidence type="ECO:0000313" key="3">
    <source>
        <dbReference type="Proteomes" id="UP001499854"/>
    </source>
</evidence>
<dbReference type="InterPro" id="IPR001509">
    <property type="entry name" value="Epimerase_deHydtase"/>
</dbReference>
<accession>A0ABP5E9M8</accession>
<sequence>MRILLAGASGVFGRVLTPALVDAGHDVVGITRTRDGVRGIEAMGASAVIADVMDREQLLAALEGERFDAVISQLTALKKPPMRNKDMRQTNVLRTVGTENLMAAAKATGATRFLTQSMIFGYGYGDLGAGPITEDAYFGPSQRKAFAEHGEAMRRNEQIAFSEPGVDGIALRYGLFYGGPATDVYVNLLQAGKLPIIKAGTDSFIHLADAASATVAALERGRGGQAYNVVDDTPIPFADITLEIAEDFHTKKPRTVPAWLIKPMRYLDAVVTGRYVISNAKAKDELGWKPQYPSYREGVRADARG</sequence>